<dbReference type="EMBL" id="UYRX01000001">
    <property type="protein sequence ID" value="VDK67155.1"/>
    <property type="molecule type" value="Genomic_DNA"/>
</dbReference>
<organism evidence="1 2">
    <name type="scientific">Litomosoides sigmodontis</name>
    <name type="common">Filarial nematode worm</name>
    <dbReference type="NCBI Taxonomy" id="42156"/>
    <lineage>
        <taxon>Eukaryota</taxon>
        <taxon>Metazoa</taxon>
        <taxon>Ecdysozoa</taxon>
        <taxon>Nematoda</taxon>
        <taxon>Chromadorea</taxon>
        <taxon>Rhabditida</taxon>
        <taxon>Spirurina</taxon>
        <taxon>Spiruromorpha</taxon>
        <taxon>Filarioidea</taxon>
        <taxon>Onchocercidae</taxon>
        <taxon>Litomosoides</taxon>
    </lineage>
</organism>
<dbReference type="Proteomes" id="UP000277928">
    <property type="component" value="Unassembled WGS sequence"/>
</dbReference>
<reference evidence="1 2" key="1">
    <citation type="submission" date="2018-08" db="EMBL/GenBank/DDBJ databases">
        <authorList>
            <person name="Laetsch R D."/>
            <person name="Stevens L."/>
            <person name="Kumar S."/>
            <person name="Blaxter L. M."/>
        </authorList>
    </citation>
    <scope>NUCLEOTIDE SEQUENCE [LARGE SCALE GENOMIC DNA]</scope>
</reference>
<dbReference type="AlphaFoldDB" id="A0A3P6SIJ4"/>
<accession>A0A3P6SIJ4</accession>
<evidence type="ECO:0000313" key="1">
    <source>
        <dbReference type="EMBL" id="VDK67155.1"/>
    </source>
</evidence>
<protein>
    <submittedName>
        <fullName evidence="1">Uncharacterized protein</fullName>
    </submittedName>
</protein>
<gene>
    <name evidence="1" type="ORF">NLS_LOCUS57</name>
</gene>
<name>A0A3P6SIJ4_LITSI</name>
<keyword evidence="2" id="KW-1185">Reference proteome</keyword>
<sequence length="69" mass="7468">MMALLMGDHIHSACSTENLSSSIIASSDSQFPQFFLSITETEFSPHADADNCTVAHRSELLIALMIPAD</sequence>
<proteinExistence type="predicted"/>
<evidence type="ECO:0000313" key="2">
    <source>
        <dbReference type="Proteomes" id="UP000277928"/>
    </source>
</evidence>